<dbReference type="InterPro" id="IPR025749">
    <property type="entry name" value="Sphingomyelin_synth-like_dom"/>
</dbReference>
<accession>A0A392NB61</accession>
<dbReference type="GO" id="GO:0005802">
    <property type="term" value="C:trans-Golgi network"/>
    <property type="evidence" value="ECO:0007669"/>
    <property type="project" value="TreeGrafter"/>
</dbReference>
<keyword evidence="7" id="KW-0443">Lipid metabolism</keyword>
<evidence type="ECO:0000259" key="10">
    <source>
        <dbReference type="Pfam" id="PF14360"/>
    </source>
</evidence>
<evidence type="ECO:0000256" key="7">
    <source>
        <dbReference type="ARBA" id="ARBA00023098"/>
    </source>
</evidence>
<comment type="similarity">
    <text evidence="2">Belongs to the sphingomyelin synthase family.</text>
</comment>
<dbReference type="PANTHER" id="PTHR21290">
    <property type="entry name" value="SPHINGOMYELIN SYNTHETASE"/>
    <property type="match status" value="1"/>
</dbReference>
<evidence type="ECO:0000256" key="1">
    <source>
        <dbReference type="ARBA" id="ARBA00004141"/>
    </source>
</evidence>
<dbReference type="GO" id="GO:0000139">
    <property type="term" value="C:Golgi membrane"/>
    <property type="evidence" value="ECO:0007669"/>
    <property type="project" value="TreeGrafter"/>
</dbReference>
<dbReference type="GO" id="GO:0047493">
    <property type="term" value="F:ceramide cholinephosphotransferase activity"/>
    <property type="evidence" value="ECO:0007669"/>
    <property type="project" value="TreeGrafter"/>
</dbReference>
<evidence type="ECO:0000313" key="11">
    <source>
        <dbReference type="EMBL" id="MCH97050.1"/>
    </source>
</evidence>
<comment type="caution">
    <text evidence="11">The sequence shown here is derived from an EMBL/GenBank/DDBJ whole genome shotgun (WGS) entry which is preliminary data.</text>
</comment>
<keyword evidence="3 11" id="KW-0808">Transferase</keyword>
<evidence type="ECO:0000256" key="6">
    <source>
        <dbReference type="ARBA" id="ARBA00022989"/>
    </source>
</evidence>
<dbReference type="GO" id="GO:0046513">
    <property type="term" value="P:ceramide biosynthetic process"/>
    <property type="evidence" value="ECO:0007669"/>
    <property type="project" value="TreeGrafter"/>
</dbReference>
<dbReference type="GO" id="GO:0045140">
    <property type="term" value="F:inositol phosphoceramide synthase activity"/>
    <property type="evidence" value="ECO:0007669"/>
    <property type="project" value="TreeGrafter"/>
</dbReference>
<protein>
    <submittedName>
        <fullName evidence="11">Phosphatidylinositol:ceramide inositolphosphotransferase 1-like</fullName>
    </submittedName>
</protein>
<gene>
    <name evidence="11" type="ORF">A2U01_0018043</name>
</gene>
<evidence type="ECO:0000256" key="9">
    <source>
        <dbReference type="SAM" id="MobiDB-lite"/>
    </source>
</evidence>
<proteinExistence type="inferred from homology"/>
<evidence type="ECO:0000313" key="12">
    <source>
        <dbReference type="Proteomes" id="UP000265520"/>
    </source>
</evidence>
<evidence type="ECO:0000256" key="2">
    <source>
        <dbReference type="ARBA" id="ARBA00005441"/>
    </source>
</evidence>
<dbReference type="GO" id="GO:0005789">
    <property type="term" value="C:endoplasmic reticulum membrane"/>
    <property type="evidence" value="ECO:0007669"/>
    <property type="project" value="TreeGrafter"/>
</dbReference>
<evidence type="ECO:0000256" key="8">
    <source>
        <dbReference type="ARBA" id="ARBA00023136"/>
    </source>
</evidence>
<dbReference type="GO" id="GO:0005886">
    <property type="term" value="C:plasma membrane"/>
    <property type="evidence" value="ECO:0007669"/>
    <property type="project" value="TreeGrafter"/>
</dbReference>
<keyword evidence="6" id="KW-1133">Transmembrane helix</keyword>
<name>A0A392NB61_9FABA</name>
<dbReference type="Proteomes" id="UP000265520">
    <property type="component" value="Unassembled WGS sequence"/>
</dbReference>
<keyword evidence="5" id="KW-0746">Sphingolipid metabolism</keyword>
<keyword evidence="4" id="KW-0812">Transmembrane</keyword>
<keyword evidence="8" id="KW-0472">Membrane</keyword>
<feature type="compositionally biased region" description="Basic and acidic residues" evidence="9">
    <location>
        <begin position="98"/>
        <end position="108"/>
    </location>
</feature>
<feature type="non-terminal residue" evidence="11">
    <location>
        <position position="1"/>
    </location>
</feature>
<feature type="region of interest" description="Disordered" evidence="9">
    <location>
        <begin position="74"/>
        <end position="114"/>
    </location>
</feature>
<dbReference type="PANTHER" id="PTHR21290:SF62">
    <property type="entry name" value="PHOSPHATIDYLINOSITOL:CERAMIDE INOSITOLPHOSPHOTRANSFERASE 1-RELATED"/>
    <property type="match status" value="1"/>
</dbReference>
<dbReference type="AlphaFoldDB" id="A0A392NB61"/>
<dbReference type="EMBL" id="LXQA010033962">
    <property type="protein sequence ID" value="MCH97050.1"/>
    <property type="molecule type" value="Genomic_DNA"/>
</dbReference>
<dbReference type="Pfam" id="PF14360">
    <property type="entry name" value="PAP2_C"/>
    <property type="match status" value="1"/>
</dbReference>
<comment type="subcellular location">
    <subcellularLocation>
        <location evidence="1">Membrane</location>
        <topology evidence="1">Multi-pass membrane protein</topology>
    </subcellularLocation>
</comment>
<keyword evidence="12" id="KW-1185">Reference proteome</keyword>
<dbReference type="InterPro" id="IPR045221">
    <property type="entry name" value="Sphingomyelin_synth-like"/>
</dbReference>
<sequence>SIKQLGWLLAVIQSLLIVASRKHYTVDVVVAWYTVNLVVFFVDKKLPELPDRSIAAAATLLPLSSKDGRTKEENYKLLNGNSGDPADRRQRSQINGKITDDGNTHHTDSSMNGT</sequence>
<evidence type="ECO:0000256" key="3">
    <source>
        <dbReference type="ARBA" id="ARBA00022679"/>
    </source>
</evidence>
<organism evidence="11 12">
    <name type="scientific">Trifolium medium</name>
    <dbReference type="NCBI Taxonomy" id="97028"/>
    <lineage>
        <taxon>Eukaryota</taxon>
        <taxon>Viridiplantae</taxon>
        <taxon>Streptophyta</taxon>
        <taxon>Embryophyta</taxon>
        <taxon>Tracheophyta</taxon>
        <taxon>Spermatophyta</taxon>
        <taxon>Magnoliopsida</taxon>
        <taxon>eudicotyledons</taxon>
        <taxon>Gunneridae</taxon>
        <taxon>Pentapetalae</taxon>
        <taxon>rosids</taxon>
        <taxon>fabids</taxon>
        <taxon>Fabales</taxon>
        <taxon>Fabaceae</taxon>
        <taxon>Papilionoideae</taxon>
        <taxon>50 kb inversion clade</taxon>
        <taxon>NPAAA clade</taxon>
        <taxon>Hologalegina</taxon>
        <taxon>IRL clade</taxon>
        <taxon>Trifolieae</taxon>
        <taxon>Trifolium</taxon>
    </lineage>
</organism>
<evidence type="ECO:0000256" key="5">
    <source>
        <dbReference type="ARBA" id="ARBA00022919"/>
    </source>
</evidence>
<dbReference type="GO" id="GO:0033188">
    <property type="term" value="F:sphingomyelin synthase activity"/>
    <property type="evidence" value="ECO:0007669"/>
    <property type="project" value="TreeGrafter"/>
</dbReference>
<evidence type="ECO:0000256" key="4">
    <source>
        <dbReference type="ARBA" id="ARBA00022692"/>
    </source>
</evidence>
<reference evidence="11 12" key="1">
    <citation type="journal article" date="2018" name="Front. Plant Sci.">
        <title>Red Clover (Trifolium pratense) and Zigzag Clover (T. medium) - A Picture of Genomic Similarities and Differences.</title>
        <authorList>
            <person name="Dluhosova J."/>
            <person name="Istvanek J."/>
            <person name="Nedelnik J."/>
            <person name="Repkova J."/>
        </authorList>
    </citation>
    <scope>NUCLEOTIDE SEQUENCE [LARGE SCALE GENOMIC DNA]</scope>
    <source>
        <strain evidence="12">cv. 10/8</strain>
        <tissue evidence="11">Leaf</tissue>
    </source>
</reference>
<feature type="domain" description="Sphingomyelin synthase-like" evidence="10">
    <location>
        <begin position="2"/>
        <end position="41"/>
    </location>
</feature>